<feature type="compositionally biased region" description="Polar residues" evidence="1">
    <location>
        <begin position="52"/>
        <end position="64"/>
    </location>
</feature>
<feature type="region of interest" description="Disordered" evidence="1">
    <location>
        <begin position="140"/>
        <end position="173"/>
    </location>
</feature>
<organism evidence="2 3">
    <name type="scientific">Pteropus alecto</name>
    <name type="common">Black flying fox</name>
    <dbReference type="NCBI Taxonomy" id="9402"/>
    <lineage>
        <taxon>Eukaryota</taxon>
        <taxon>Metazoa</taxon>
        <taxon>Chordata</taxon>
        <taxon>Craniata</taxon>
        <taxon>Vertebrata</taxon>
        <taxon>Euteleostomi</taxon>
        <taxon>Mammalia</taxon>
        <taxon>Eutheria</taxon>
        <taxon>Laurasiatheria</taxon>
        <taxon>Chiroptera</taxon>
        <taxon>Yinpterochiroptera</taxon>
        <taxon>Pteropodoidea</taxon>
        <taxon>Pteropodidae</taxon>
        <taxon>Pteropodinae</taxon>
        <taxon>Pteropus</taxon>
    </lineage>
</organism>
<evidence type="ECO:0000313" key="3">
    <source>
        <dbReference type="Proteomes" id="UP000010552"/>
    </source>
</evidence>
<evidence type="ECO:0000256" key="1">
    <source>
        <dbReference type="SAM" id="MobiDB-lite"/>
    </source>
</evidence>
<proteinExistence type="predicted"/>
<feature type="region of interest" description="Disordered" evidence="1">
    <location>
        <begin position="30"/>
        <end position="73"/>
    </location>
</feature>
<dbReference type="AlphaFoldDB" id="L5KY59"/>
<dbReference type="InParanoid" id="L5KY59"/>
<evidence type="ECO:0000313" key="2">
    <source>
        <dbReference type="EMBL" id="ELK15916.1"/>
    </source>
</evidence>
<gene>
    <name evidence="2" type="ORF">PAL_GLEAN10018502</name>
</gene>
<sequence length="243" mass="25859">MREAPASGGVGRGEKRVALDCPRVLWIKDLGGSAPHRAPPIPKRGTHLQRPSRPSGQQDQCQTGQHRDPARGTECAAVPVGSAAPSLCQCRRRRRRVWWRPRSHCSECSLSPLPRKLTEQERGGGAPSPASQLIRSARLGTRERPLAEPPGSCTGRGPRPGAHRCSAPATPAPRVVPGAVGGRIWGQERDGAGAGKGDLIALSEKRKGSKKEDVLREDHVSTLRVLLTGANEWAVAVGGLANV</sequence>
<dbReference type="EMBL" id="KB030499">
    <property type="protein sequence ID" value="ELK15916.1"/>
    <property type="molecule type" value="Genomic_DNA"/>
</dbReference>
<protein>
    <submittedName>
        <fullName evidence="2">Uncharacterized protein</fullName>
    </submittedName>
</protein>
<dbReference type="Proteomes" id="UP000010552">
    <property type="component" value="Unassembled WGS sequence"/>
</dbReference>
<reference evidence="3" key="1">
    <citation type="journal article" date="2013" name="Science">
        <title>Comparative analysis of bat genomes provides insight into the evolution of flight and immunity.</title>
        <authorList>
            <person name="Zhang G."/>
            <person name="Cowled C."/>
            <person name="Shi Z."/>
            <person name="Huang Z."/>
            <person name="Bishop-Lilly K.A."/>
            <person name="Fang X."/>
            <person name="Wynne J.W."/>
            <person name="Xiong Z."/>
            <person name="Baker M.L."/>
            <person name="Zhao W."/>
            <person name="Tachedjian M."/>
            <person name="Zhu Y."/>
            <person name="Zhou P."/>
            <person name="Jiang X."/>
            <person name="Ng J."/>
            <person name="Yang L."/>
            <person name="Wu L."/>
            <person name="Xiao J."/>
            <person name="Feng Y."/>
            <person name="Chen Y."/>
            <person name="Sun X."/>
            <person name="Zhang Y."/>
            <person name="Marsh G.A."/>
            <person name="Crameri G."/>
            <person name="Broder C.C."/>
            <person name="Frey K.G."/>
            <person name="Wang L.F."/>
            <person name="Wang J."/>
        </authorList>
    </citation>
    <scope>NUCLEOTIDE SEQUENCE [LARGE SCALE GENOMIC DNA]</scope>
</reference>
<keyword evidence="3" id="KW-1185">Reference proteome</keyword>
<name>L5KY59_PTEAL</name>
<accession>L5KY59</accession>